<dbReference type="Proteomes" id="UP000018872">
    <property type="component" value="Unassembled WGS sequence"/>
</dbReference>
<dbReference type="PATRIC" id="fig|1410950.3.peg.2292"/>
<evidence type="ECO:0000313" key="1">
    <source>
        <dbReference type="EMBL" id="ETK03315.1"/>
    </source>
</evidence>
<reference evidence="1 2" key="1">
    <citation type="submission" date="2013-11" db="EMBL/GenBank/DDBJ databases">
        <title>Single cell genomics of uncultured Tannerella BU063 (oral taxon 286).</title>
        <authorList>
            <person name="Beall C.J."/>
            <person name="Campbell A.G."/>
            <person name="Griffen A.L."/>
            <person name="Podar M."/>
            <person name="Leys E.J."/>
        </authorList>
    </citation>
    <scope>NUCLEOTIDE SEQUENCE [LARGE SCALE GENOMIC DNA]</scope>
    <source>
        <strain evidence="1">Cell 5</strain>
    </source>
</reference>
<dbReference type="EMBL" id="AYYC01000737">
    <property type="protein sequence ID" value="ETK03315.1"/>
    <property type="molecule type" value="Genomic_DNA"/>
</dbReference>
<name>W2C853_9BACT</name>
<accession>W2C853</accession>
<protein>
    <submittedName>
        <fullName evidence="1">Uncharacterized protein</fullName>
    </submittedName>
</protein>
<sequence>MATINLQMEQNDIIRRVLNIEDTNLLTQIKKFITERAPDDDYRPKTKAEIMADLKEAFIIAKAAREGKIKGRPVEELLNEL</sequence>
<proteinExistence type="predicted"/>
<evidence type="ECO:0000313" key="2">
    <source>
        <dbReference type="Proteomes" id="UP000018872"/>
    </source>
</evidence>
<organism evidence="1 2">
    <name type="scientific">Tannerella sp. oral taxon BU063 isolate Cell 5</name>
    <dbReference type="NCBI Taxonomy" id="1410950"/>
    <lineage>
        <taxon>Bacteria</taxon>
        <taxon>Pseudomonadati</taxon>
        <taxon>Bacteroidota</taxon>
        <taxon>Bacteroidia</taxon>
        <taxon>Bacteroidales</taxon>
        <taxon>Tannerellaceae</taxon>
        <taxon>Tannerella</taxon>
    </lineage>
</organism>
<comment type="caution">
    <text evidence="1">The sequence shown here is derived from an EMBL/GenBank/DDBJ whole genome shotgun (WGS) entry which is preliminary data.</text>
</comment>
<dbReference type="AlphaFoldDB" id="W2C853"/>
<gene>
    <name evidence="1" type="ORF">T229_14575</name>
</gene>